<dbReference type="OrthoDB" id="6499973at2759"/>
<dbReference type="GO" id="GO:0015293">
    <property type="term" value="F:symporter activity"/>
    <property type="evidence" value="ECO:0007669"/>
    <property type="project" value="UniProtKB-KW"/>
</dbReference>
<accession>A0A667XWY0</accession>
<evidence type="ECO:0000256" key="3">
    <source>
        <dbReference type="ARBA" id="ARBA00022448"/>
    </source>
</evidence>
<evidence type="ECO:0000313" key="14">
    <source>
        <dbReference type="Ensembl" id="ENSMMDP00005022165.1"/>
    </source>
</evidence>
<reference evidence="14" key="1">
    <citation type="submission" date="2019-06" db="EMBL/GenBank/DDBJ databases">
        <authorList>
            <consortium name="Wellcome Sanger Institute Data Sharing"/>
        </authorList>
    </citation>
    <scope>NUCLEOTIDE SEQUENCE [LARGE SCALE GENOMIC DNA]</scope>
</reference>
<feature type="transmembrane region" description="Helical" evidence="12">
    <location>
        <begin position="58"/>
        <end position="80"/>
    </location>
</feature>
<keyword evidence="8 12" id="KW-0472">Membrane</keyword>
<feature type="transmembrane region" description="Helical" evidence="12">
    <location>
        <begin position="373"/>
        <end position="392"/>
    </location>
</feature>
<dbReference type="Pfam" id="PF07690">
    <property type="entry name" value="MFS_1"/>
    <property type="match status" value="1"/>
</dbReference>
<feature type="compositionally biased region" description="Basic and acidic residues" evidence="11">
    <location>
        <begin position="439"/>
        <end position="453"/>
    </location>
</feature>
<dbReference type="NCBIfam" id="TIGR00892">
    <property type="entry name" value="2A0113"/>
    <property type="match status" value="1"/>
</dbReference>
<evidence type="ECO:0000256" key="6">
    <source>
        <dbReference type="ARBA" id="ARBA00022847"/>
    </source>
</evidence>
<evidence type="ECO:0000256" key="8">
    <source>
        <dbReference type="ARBA" id="ARBA00023136"/>
    </source>
</evidence>
<evidence type="ECO:0000256" key="2">
    <source>
        <dbReference type="ARBA" id="ARBA00006727"/>
    </source>
</evidence>
<evidence type="ECO:0000256" key="11">
    <source>
        <dbReference type="SAM" id="MobiDB-lite"/>
    </source>
</evidence>
<name>A0A667XWY0_9TELE</name>
<dbReference type="PROSITE" id="PS50850">
    <property type="entry name" value="MFS"/>
    <property type="match status" value="1"/>
</dbReference>
<protein>
    <submittedName>
        <fullName evidence="14">Monocarboxylate transporter 2-like</fullName>
    </submittedName>
</protein>
<dbReference type="InterPro" id="IPR036259">
    <property type="entry name" value="MFS_trans_sf"/>
</dbReference>
<dbReference type="PANTHER" id="PTHR11360:SF92">
    <property type="entry name" value="MAJOR FACILITATOR SUPERFAMILY (MFS) PROFILE DOMAIN-CONTAINING PROTEIN"/>
    <property type="match status" value="1"/>
</dbReference>
<feature type="transmembrane region" description="Helical" evidence="12">
    <location>
        <begin position="314"/>
        <end position="334"/>
    </location>
</feature>
<dbReference type="FunFam" id="1.20.1250.20:FF:000030">
    <property type="entry name" value="monocarboxylate transporter 1 isoform X1"/>
    <property type="match status" value="1"/>
</dbReference>
<keyword evidence="3" id="KW-0813">Transport</keyword>
<comment type="subcellular location">
    <subcellularLocation>
        <location evidence="1">Basolateral cell membrane</location>
        <topology evidence="1">Multi-pass membrane protein</topology>
    </subcellularLocation>
</comment>
<feature type="compositionally biased region" description="Basic and acidic residues" evidence="11">
    <location>
        <begin position="489"/>
        <end position="503"/>
    </location>
</feature>
<feature type="transmembrane region" description="Helical" evidence="12">
    <location>
        <begin position="145"/>
        <end position="164"/>
    </location>
</feature>
<keyword evidence="15" id="KW-1185">Reference proteome</keyword>
<evidence type="ECO:0000313" key="15">
    <source>
        <dbReference type="Proteomes" id="UP000472263"/>
    </source>
</evidence>
<reference evidence="14" key="2">
    <citation type="submission" date="2025-08" db="UniProtKB">
        <authorList>
            <consortium name="Ensembl"/>
        </authorList>
    </citation>
    <scope>IDENTIFICATION</scope>
</reference>
<dbReference type="Gene3D" id="1.20.1250.20">
    <property type="entry name" value="MFS general substrate transporter like domains"/>
    <property type="match status" value="1"/>
</dbReference>
<gene>
    <name evidence="14" type="primary">LOC115359457</name>
</gene>
<dbReference type="PANTHER" id="PTHR11360">
    <property type="entry name" value="MONOCARBOXYLATE TRANSPORTER"/>
    <property type="match status" value="1"/>
</dbReference>
<feature type="transmembrane region" description="Helical" evidence="12">
    <location>
        <begin position="176"/>
        <end position="195"/>
    </location>
</feature>
<comment type="catalytic activity">
    <reaction evidence="9">
        <text>4-methyl-2-oxopentanoate(out) + H(+)(out) = 4-methyl-2-oxopentanoate(in) + H(+)(in)</text>
        <dbReference type="Rhea" id="RHEA:71779"/>
        <dbReference type="ChEBI" id="CHEBI:15378"/>
        <dbReference type="ChEBI" id="CHEBI:17865"/>
    </reaction>
</comment>
<comment type="similarity">
    <text evidence="2">Belongs to the major facilitator superfamily. Monocarboxylate porter (TC 2.A.1.13) family.</text>
</comment>
<keyword evidence="7 12" id="KW-1133">Transmembrane helix</keyword>
<dbReference type="InterPro" id="IPR011701">
    <property type="entry name" value="MFS"/>
</dbReference>
<feature type="transmembrane region" description="Helical" evidence="12">
    <location>
        <begin position="246"/>
        <end position="270"/>
    </location>
</feature>
<dbReference type="Ensembl" id="ENSMMDT00005022659.1">
    <property type="protein sequence ID" value="ENSMMDP00005022165.1"/>
    <property type="gene ID" value="ENSMMDG00005010626.1"/>
</dbReference>
<reference evidence="14" key="3">
    <citation type="submission" date="2025-09" db="UniProtKB">
        <authorList>
            <consortium name="Ensembl"/>
        </authorList>
    </citation>
    <scope>IDENTIFICATION</scope>
</reference>
<dbReference type="GO" id="GO:0016323">
    <property type="term" value="C:basolateral plasma membrane"/>
    <property type="evidence" value="ECO:0007669"/>
    <property type="project" value="UniProtKB-SubCell"/>
</dbReference>
<dbReference type="InParanoid" id="A0A667XWY0"/>
<evidence type="ECO:0000259" key="13">
    <source>
        <dbReference type="PROSITE" id="PS50850"/>
    </source>
</evidence>
<dbReference type="GeneTree" id="ENSGT00940000164303"/>
<proteinExistence type="inferred from homology"/>
<feature type="transmembrane region" description="Helical" evidence="12">
    <location>
        <begin position="340"/>
        <end position="361"/>
    </location>
</feature>
<dbReference type="SUPFAM" id="SSF103473">
    <property type="entry name" value="MFS general substrate transporter"/>
    <property type="match status" value="1"/>
</dbReference>
<evidence type="ECO:0000256" key="5">
    <source>
        <dbReference type="ARBA" id="ARBA00022692"/>
    </source>
</evidence>
<feature type="region of interest" description="Disordered" evidence="11">
    <location>
        <begin position="439"/>
        <end position="503"/>
    </location>
</feature>
<dbReference type="RefSeq" id="XP_029907822.1">
    <property type="nucleotide sequence ID" value="XM_030051962.1"/>
</dbReference>
<feature type="transmembrane region" description="Helical" evidence="12">
    <location>
        <begin position="100"/>
        <end position="124"/>
    </location>
</feature>
<evidence type="ECO:0000256" key="9">
    <source>
        <dbReference type="ARBA" id="ARBA00034216"/>
    </source>
</evidence>
<dbReference type="GeneID" id="115359457"/>
<sequence>MAPAPEAELVVRPLDGGWGWVVVLGAFISIGFSYALPKAITVFFHEIQEEFTISYSDIAWISSIMLAAMYAGGPVSSLLVTTYGSRPVVILGGVMCWVSMVTASFGNSIIHLYICIGVIGGFGLSFNLNASLTIISKYFLAKRPLANGIAMAGSPVFLCLLAPLNQYLLSNFGWRGSFLILGAMLLNCCVAGSLMRPVTPPRNPSKAVSQKKLEEQTDVYGTSLKRNCMKNFRKFLDFSLFKDRGFVIYLIGSLMFFFGAYAPIVFLTAYAVKQGIEEYSAAYLLSIMGFVDMFARPGTGLLANTKWIRPRVQYFLSFAMVFTGSCHLMCSLGTGYVFLVVYTVLFGIGFGMMFGLIFECLMDLMGSQRFPSAVGLVTIIECCPMLLGPPAAGALVDITGDYKYLFIMCGSVILTGGVFLFVMNMYNYHMLDKERAMKEMGQNHEPKDNHDQENGTMMQLKEHPPPEATVEQTAPEAIDETATQAEQMKTCKDDPRPESFETP</sequence>
<keyword evidence="4" id="KW-1003">Cell membrane</keyword>
<dbReference type="InterPro" id="IPR050327">
    <property type="entry name" value="Proton-linked_MCT"/>
</dbReference>
<feature type="transmembrane region" description="Helical" evidence="12">
    <location>
        <begin position="282"/>
        <end position="302"/>
    </location>
</feature>
<evidence type="ECO:0000256" key="10">
    <source>
        <dbReference type="ARBA" id="ARBA00034218"/>
    </source>
</evidence>
<evidence type="ECO:0000256" key="1">
    <source>
        <dbReference type="ARBA" id="ARBA00004554"/>
    </source>
</evidence>
<evidence type="ECO:0000256" key="7">
    <source>
        <dbReference type="ARBA" id="ARBA00022989"/>
    </source>
</evidence>
<keyword evidence="6" id="KW-0769">Symport</keyword>
<dbReference type="GO" id="GO:0008028">
    <property type="term" value="F:monocarboxylic acid transmembrane transporter activity"/>
    <property type="evidence" value="ECO:0007669"/>
    <property type="project" value="InterPro"/>
</dbReference>
<evidence type="ECO:0000256" key="4">
    <source>
        <dbReference type="ARBA" id="ARBA00022475"/>
    </source>
</evidence>
<evidence type="ECO:0000256" key="12">
    <source>
        <dbReference type="SAM" id="Phobius"/>
    </source>
</evidence>
<organism evidence="14 15">
    <name type="scientific">Myripristis murdjan</name>
    <name type="common">pinecone soldierfish</name>
    <dbReference type="NCBI Taxonomy" id="586833"/>
    <lineage>
        <taxon>Eukaryota</taxon>
        <taxon>Metazoa</taxon>
        <taxon>Chordata</taxon>
        <taxon>Craniata</taxon>
        <taxon>Vertebrata</taxon>
        <taxon>Euteleostomi</taxon>
        <taxon>Actinopterygii</taxon>
        <taxon>Neopterygii</taxon>
        <taxon>Teleostei</taxon>
        <taxon>Neoteleostei</taxon>
        <taxon>Acanthomorphata</taxon>
        <taxon>Holocentriformes</taxon>
        <taxon>Holocentridae</taxon>
        <taxon>Myripristis</taxon>
    </lineage>
</organism>
<keyword evidence="5 12" id="KW-0812">Transmembrane</keyword>
<comment type="catalytic activity">
    <reaction evidence="10">
        <text>3-methyl-2-oxobutanoate(out) + H(+)(out) = 3-methyl-2-oxobutanoate(in) + H(+)(in)</text>
        <dbReference type="Rhea" id="RHEA:71783"/>
        <dbReference type="ChEBI" id="CHEBI:11851"/>
        <dbReference type="ChEBI" id="CHEBI:15378"/>
    </reaction>
</comment>
<dbReference type="InterPro" id="IPR004743">
    <property type="entry name" value="MCT"/>
</dbReference>
<feature type="transmembrane region" description="Helical" evidence="12">
    <location>
        <begin position="18"/>
        <end position="37"/>
    </location>
</feature>
<feature type="transmembrane region" description="Helical" evidence="12">
    <location>
        <begin position="404"/>
        <end position="428"/>
    </location>
</feature>
<feature type="domain" description="Major facilitator superfamily (MFS) profile" evidence="13">
    <location>
        <begin position="19"/>
        <end position="428"/>
    </location>
</feature>
<dbReference type="InterPro" id="IPR020846">
    <property type="entry name" value="MFS_dom"/>
</dbReference>
<dbReference type="Proteomes" id="UP000472263">
    <property type="component" value="Chromosome 5"/>
</dbReference>
<dbReference type="RefSeq" id="XP_029907823.1">
    <property type="nucleotide sequence ID" value="XM_030051963.1"/>
</dbReference>
<dbReference type="AlphaFoldDB" id="A0A667XWY0"/>